<dbReference type="RefSeq" id="WP_138854344.1">
    <property type="nucleotide sequence ID" value="NZ_CP040710.1"/>
</dbReference>
<reference evidence="1 2" key="1">
    <citation type="submission" date="2019-05" db="EMBL/GenBank/DDBJ databases">
        <title>Genome sequencing of F202Z8.</title>
        <authorList>
            <person name="Kwon Y.M."/>
        </authorList>
    </citation>
    <scope>NUCLEOTIDE SEQUENCE [LARGE SCALE GENOMIC DNA]</scope>
    <source>
        <strain evidence="1 2">F202Z8</strain>
    </source>
</reference>
<dbReference type="EMBL" id="CP040710">
    <property type="protein sequence ID" value="QCX02007.1"/>
    <property type="molecule type" value="Genomic_DNA"/>
</dbReference>
<dbReference type="KEGG" id="asag:FGM00_18505"/>
<evidence type="ECO:0000313" key="2">
    <source>
        <dbReference type="Proteomes" id="UP000310017"/>
    </source>
</evidence>
<gene>
    <name evidence="1" type="ORF">FGM00_18505</name>
</gene>
<keyword evidence="2" id="KW-1185">Reference proteome</keyword>
<dbReference type="Proteomes" id="UP000310017">
    <property type="component" value="Chromosome"/>
</dbReference>
<protein>
    <submittedName>
        <fullName evidence="1">Uncharacterized protein</fullName>
    </submittedName>
</protein>
<name>A0A5B7STY1_9FLAO</name>
<accession>A0A5B7STY1</accession>
<evidence type="ECO:0000313" key="1">
    <source>
        <dbReference type="EMBL" id="QCX02007.1"/>
    </source>
</evidence>
<proteinExistence type="predicted"/>
<dbReference type="AlphaFoldDB" id="A0A5B7STY1"/>
<sequence length="465" mass="52112">MRRFLKVVLIILALFAIAYFGYKELQQTSSLLGKVHVNADSAIKIGIHDIKETLILDALAAPLFYYEQTKFSKSDDEDAPDKGIDLSPYNLVLFTVPDIENTFFGTLEIKDSKSFEAYIAKELEKKSATVDETPNSDYQFAKIEKSKIILAWNTEQLVFALALDQKPESFHSIFKDVLTDGKTISDGDHSLITALADHDNHVIFANSSGNITLDFEDGKALIAGNILTDNPQRFQSEISIDSIPDTSFMMYLDANFENALNKEKVVNVLESVSFFQKNALNVSELANRTNGFLSLAIAGTTKQLDTVITYDYDDNFEKVEELSLQERQVPKAHITLGGENQSLKDYLIAQKAIDTNGIFKPFPLYTLYVKEGSMNTVFDTFEENLVAQKQLSSSFFGCRIDFRKLTADMDVPRLGPYVADLREMKVFATQKEGNQVMVHGELTATHPNINILSQLALKKPLDSIQ</sequence>
<organism evidence="1 2">
    <name type="scientific">Aggregatimonas sangjinii</name>
    <dbReference type="NCBI Taxonomy" id="2583587"/>
    <lineage>
        <taxon>Bacteria</taxon>
        <taxon>Pseudomonadati</taxon>
        <taxon>Bacteroidota</taxon>
        <taxon>Flavobacteriia</taxon>
        <taxon>Flavobacteriales</taxon>
        <taxon>Flavobacteriaceae</taxon>
        <taxon>Aggregatimonas</taxon>
    </lineage>
</organism>
<dbReference type="OrthoDB" id="637901at2"/>